<dbReference type="Pfam" id="PF13889">
    <property type="entry name" value="Chromosome_seg"/>
    <property type="match status" value="1"/>
</dbReference>
<dbReference type="Proteomes" id="UP000233556">
    <property type="component" value="Unassembled WGS sequence"/>
</dbReference>
<protein>
    <recommendedName>
        <fullName evidence="2">Atos-like C-terminal domain-containing protein</fullName>
    </recommendedName>
</protein>
<dbReference type="PANTHER" id="PTHR13199">
    <property type="entry name" value="GH03947P"/>
    <property type="match status" value="1"/>
</dbReference>
<feature type="region of interest" description="Disordered" evidence="1">
    <location>
        <begin position="285"/>
        <end position="337"/>
    </location>
</feature>
<feature type="region of interest" description="Disordered" evidence="1">
    <location>
        <begin position="149"/>
        <end position="172"/>
    </location>
</feature>
<reference evidence="4" key="1">
    <citation type="submission" date="2017-11" db="EMBL/GenBank/DDBJ databases">
        <authorList>
            <person name="Lima N.C."/>
            <person name="Parody-Merino A.M."/>
            <person name="Battley P.F."/>
            <person name="Fidler A.E."/>
            <person name="Prosdocimi F."/>
        </authorList>
    </citation>
    <scope>NUCLEOTIDE SEQUENCE [LARGE SCALE GENOMIC DNA]</scope>
</reference>
<feature type="compositionally biased region" description="Low complexity" evidence="1">
    <location>
        <begin position="325"/>
        <end position="337"/>
    </location>
</feature>
<dbReference type="InterPro" id="IPR033473">
    <property type="entry name" value="Atos-like_C"/>
</dbReference>
<proteinExistence type="predicted"/>
<gene>
    <name evidence="3" type="ORF">llap_17500</name>
</gene>
<name>A0A2I0TEH8_LIMLA</name>
<organism evidence="3 4">
    <name type="scientific">Limosa lapponica baueri</name>
    <dbReference type="NCBI Taxonomy" id="1758121"/>
    <lineage>
        <taxon>Eukaryota</taxon>
        <taxon>Metazoa</taxon>
        <taxon>Chordata</taxon>
        <taxon>Craniata</taxon>
        <taxon>Vertebrata</taxon>
        <taxon>Euteleostomi</taxon>
        <taxon>Archelosauria</taxon>
        <taxon>Archosauria</taxon>
        <taxon>Dinosauria</taxon>
        <taxon>Saurischia</taxon>
        <taxon>Theropoda</taxon>
        <taxon>Coelurosauria</taxon>
        <taxon>Aves</taxon>
        <taxon>Neognathae</taxon>
        <taxon>Neoaves</taxon>
        <taxon>Charadriiformes</taxon>
        <taxon>Scolopacidae</taxon>
        <taxon>Limosa</taxon>
    </lineage>
</organism>
<sequence>MSYSCCIAQPRTLPHPLSCSVATKLRPQSINPGFPMDVLIGMKPAGIKAAVLVYYECRELRCICKSPSYIKGTSEQLYSKSRTVRLHAAHPHEDVPAPKRAAQTPACPGPVERCPWSLPHSAVPTAASSWATMRQRSSTRIFTRCLSSPISPAPPRARSSGQAAGQPSIGVTPSSELWRGGKILNKLTGVAGGWMSSMMRSLGRLSWMMTIPLRMICWWKNYPCAALPSTSPTASCGWWSTGVRAAPRPAERTSDQPTDYGDNRECTSGHNLLYLDLYNIAQTPQLDSGGKREKPGSSLAHSSKASREEEWPVVANGCKEPPALQPELSPEPSNLSSLKKMPCGSSWLSSGSCPAKRKLMPAGEVVADSCSEDKSLFPPVRKKRALPCHPVPTACRSTDAKGAPFWNHLLPTAKGVIDLEVLGKKGYSIPKAETIQVTLFNPNKTVVKMFLVTYDFQDMLANHMTFLHCWFHSSKSGKIYLHDDIWLLFSHKSIEVDSGIPYELKSFTEMLRNPCYSPLT</sequence>
<accession>A0A2I0TEH8</accession>
<feature type="domain" description="Atos-like C-terminal" evidence="2">
    <location>
        <begin position="467"/>
        <end position="518"/>
    </location>
</feature>
<dbReference type="AlphaFoldDB" id="A0A2I0TEH8"/>
<evidence type="ECO:0000256" key="1">
    <source>
        <dbReference type="SAM" id="MobiDB-lite"/>
    </source>
</evidence>
<evidence type="ECO:0000313" key="3">
    <source>
        <dbReference type="EMBL" id="PKU32197.1"/>
    </source>
</evidence>
<feature type="compositionally biased region" description="Polar residues" evidence="1">
    <location>
        <begin position="161"/>
        <end position="172"/>
    </location>
</feature>
<keyword evidence="4" id="KW-1185">Reference proteome</keyword>
<reference evidence="4" key="2">
    <citation type="submission" date="2017-12" db="EMBL/GenBank/DDBJ databases">
        <title>Genome sequence of the Bar-tailed Godwit (Limosa lapponica baueri).</title>
        <authorList>
            <person name="Lima N.C.B."/>
            <person name="Parody-Merino A.M."/>
            <person name="Battley P.F."/>
            <person name="Fidler A.E."/>
            <person name="Prosdocimi F."/>
        </authorList>
    </citation>
    <scope>NUCLEOTIDE SEQUENCE [LARGE SCALE GENOMIC DNA]</scope>
</reference>
<evidence type="ECO:0000313" key="4">
    <source>
        <dbReference type="Proteomes" id="UP000233556"/>
    </source>
</evidence>
<dbReference type="EMBL" id="KZ511658">
    <property type="protein sequence ID" value="PKU32197.1"/>
    <property type="molecule type" value="Genomic_DNA"/>
</dbReference>
<dbReference type="OrthoDB" id="8625101at2759"/>
<dbReference type="InterPro" id="IPR051506">
    <property type="entry name" value="ATOS_Transcription_Regulators"/>
</dbReference>
<dbReference type="PANTHER" id="PTHR13199:SF12">
    <property type="entry name" value="ATOS HOMOLOG PROTEIN B"/>
    <property type="match status" value="1"/>
</dbReference>
<evidence type="ECO:0000259" key="2">
    <source>
        <dbReference type="Pfam" id="PF13889"/>
    </source>
</evidence>